<dbReference type="AlphaFoldDB" id="A0A3M0GDC5"/>
<keyword evidence="1" id="KW-0456">Lyase</keyword>
<organism evidence="1 2">
    <name type="scientific">Dokdonia sinensis</name>
    <dbReference type="NCBI Taxonomy" id="2479847"/>
    <lineage>
        <taxon>Bacteria</taxon>
        <taxon>Pseudomonadati</taxon>
        <taxon>Bacteroidota</taxon>
        <taxon>Flavobacteriia</taxon>
        <taxon>Flavobacteriales</taxon>
        <taxon>Flavobacteriaceae</taxon>
        <taxon>Dokdonia</taxon>
    </lineage>
</organism>
<sequence>MKTLRLILGDQLNHKHSWYNDPNEDIIYFMAEMRQETDYVKHHIQKVVAFFQAMREFCAWLEERDHRVIYFRLDDKKNGQDLTENLKKLIKEHDIEKFEYQLPDEYRLDEQLKDFCESISIDTESFDTEHFMTTRTELAEFYEGKKQFTMEYFYRMMRKKYDIMMVNAKDPEGGKWNYDHSNRNKWKGDTEIPHERGFRKDVSDIVDLLEKEEVETMGRIEAKNFSWPTSREDGLSVLNYFCKNLLVHFGDFQDAMDPEEAYLFHSRLSFAMNSKLLSPQEVIETVIGYWRDHQDEIDISQVEGFVRQILGWREYMRGMYWREMPAFAKANHLENSNKLPDFYWTGDTKMNCLKCSINNSLDNAYAHHIQRLMITGNYALLTMCDPDEVDAWYLGVYIDAIEWVEITNTRGMSQWADGGKIATKPYVSSGSYINKMSNYCKGCHYKVSKKTGEDACPFNSLYWNFLDEKRSHFENNQRMNMMLSLLDKMNKDTLTAHKERAQDIIENPSNY</sequence>
<dbReference type="RefSeq" id="WP_121917307.1">
    <property type="nucleotide sequence ID" value="NZ_REFV01000007.1"/>
</dbReference>
<dbReference type="InterPro" id="IPR007357">
    <property type="entry name" value="PhrB-like"/>
</dbReference>
<protein>
    <submittedName>
        <fullName evidence="1">Cryptochrome/photolyase family protein</fullName>
    </submittedName>
</protein>
<dbReference type="InterPro" id="IPR014729">
    <property type="entry name" value="Rossmann-like_a/b/a_fold"/>
</dbReference>
<dbReference type="Gene3D" id="3.40.50.620">
    <property type="entry name" value="HUPs"/>
    <property type="match status" value="1"/>
</dbReference>
<gene>
    <name evidence="1" type="ORF">EAX61_08745</name>
</gene>
<dbReference type="GO" id="GO:0016829">
    <property type="term" value="F:lyase activity"/>
    <property type="evidence" value="ECO:0007669"/>
    <property type="project" value="UniProtKB-KW"/>
</dbReference>
<proteinExistence type="predicted"/>
<dbReference type="InterPro" id="IPR036134">
    <property type="entry name" value="Crypto/Photolyase_FAD-like_sf"/>
</dbReference>
<evidence type="ECO:0000313" key="2">
    <source>
        <dbReference type="Proteomes" id="UP000281985"/>
    </source>
</evidence>
<dbReference type="PANTHER" id="PTHR38657:SF1">
    <property type="entry name" value="SLR1343 PROTEIN"/>
    <property type="match status" value="1"/>
</dbReference>
<dbReference type="OrthoDB" id="5288100at2"/>
<dbReference type="Pfam" id="PF04244">
    <property type="entry name" value="DPRP"/>
    <property type="match status" value="1"/>
</dbReference>
<dbReference type="Gene3D" id="1.10.579.10">
    <property type="entry name" value="DNA Cyclobutane Dipyrimidine Photolyase, subunit A, domain 3"/>
    <property type="match status" value="1"/>
</dbReference>
<dbReference type="SUPFAM" id="SSF48173">
    <property type="entry name" value="Cryptochrome/photolyase FAD-binding domain"/>
    <property type="match status" value="1"/>
</dbReference>
<dbReference type="PANTHER" id="PTHR38657">
    <property type="entry name" value="SLR1343 PROTEIN"/>
    <property type="match status" value="1"/>
</dbReference>
<evidence type="ECO:0000313" key="1">
    <source>
        <dbReference type="EMBL" id="RMB59139.1"/>
    </source>
</evidence>
<dbReference type="InterPro" id="IPR052551">
    <property type="entry name" value="UV-DNA_repair_photolyase"/>
</dbReference>
<name>A0A3M0GDC5_9FLAO</name>
<keyword evidence="2" id="KW-1185">Reference proteome</keyword>
<accession>A0A3M0GDC5</accession>
<dbReference type="Gene3D" id="1.10.10.1710">
    <property type="entry name" value="Deoxyribodipyrimidine photolyase-related"/>
    <property type="match status" value="1"/>
</dbReference>
<dbReference type="EMBL" id="REFV01000007">
    <property type="protein sequence ID" value="RMB59139.1"/>
    <property type="molecule type" value="Genomic_DNA"/>
</dbReference>
<dbReference type="Gene3D" id="1.25.40.80">
    <property type="match status" value="1"/>
</dbReference>
<reference evidence="1 2" key="1">
    <citation type="submission" date="2018-10" db="EMBL/GenBank/DDBJ databases">
        <title>Dokdonia luteus sp. nov., isolated from sea water.</title>
        <authorList>
            <person name="Zhou L.Y."/>
            <person name="Du Z.J."/>
        </authorList>
    </citation>
    <scope>NUCLEOTIDE SEQUENCE [LARGE SCALE GENOMIC DNA]</scope>
    <source>
        <strain evidence="1 2">SH27</strain>
    </source>
</reference>
<dbReference type="Proteomes" id="UP000281985">
    <property type="component" value="Unassembled WGS sequence"/>
</dbReference>
<comment type="caution">
    <text evidence="1">The sequence shown here is derived from an EMBL/GenBank/DDBJ whole genome shotgun (WGS) entry which is preliminary data.</text>
</comment>